<evidence type="ECO:0000313" key="4">
    <source>
        <dbReference type="Proteomes" id="UP001597338"/>
    </source>
</evidence>
<accession>A0ABW4V2D8</accession>
<dbReference type="PANTHER" id="PTHR42776:SF27">
    <property type="entry name" value="DIPEPTIDYL PEPTIDASE FAMILY MEMBER 6"/>
    <property type="match status" value="1"/>
</dbReference>
<dbReference type="GO" id="GO:0016787">
    <property type="term" value="F:hydrolase activity"/>
    <property type="evidence" value="ECO:0007669"/>
    <property type="project" value="UniProtKB-KW"/>
</dbReference>
<evidence type="ECO:0000259" key="2">
    <source>
        <dbReference type="Pfam" id="PF00326"/>
    </source>
</evidence>
<dbReference type="Pfam" id="PF00326">
    <property type="entry name" value="Peptidase_S9"/>
    <property type="match status" value="1"/>
</dbReference>
<protein>
    <submittedName>
        <fullName evidence="3">Alpha/beta fold hydrolase</fullName>
    </submittedName>
</protein>
<keyword evidence="4" id="KW-1185">Reference proteome</keyword>
<evidence type="ECO:0000313" key="3">
    <source>
        <dbReference type="EMBL" id="MFD2024779.1"/>
    </source>
</evidence>
<dbReference type="EMBL" id="JBHUHF010000001">
    <property type="protein sequence ID" value="MFD2024779.1"/>
    <property type="molecule type" value="Genomic_DNA"/>
</dbReference>
<name>A0ABW4V2D8_9MICO</name>
<reference evidence="4" key="1">
    <citation type="journal article" date="2019" name="Int. J. Syst. Evol. Microbiol.">
        <title>The Global Catalogue of Microorganisms (GCM) 10K type strain sequencing project: providing services to taxonomists for standard genome sequencing and annotation.</title>
        <authorList>
            <consortium name="The Broad Institute Genomics Platform"/>
            <consortium name="The Broad Institute Genome Sequencing Center for Infectious Disease"/>
            <person name="Wu L."/>
            <person name="Ma J."/>
        </authorList>
    </citation>
    <scope>NUCLEOTIDE SEQUENCE [LARGE SCALE GENOMIC DNA]</scope>
    <source>
        <strain evidence="4">CCM 7043</strain>
    </source>
</reference>
<dbReference type="SUPFAM" id="SSF82171">
    <property type="entry name" value="DPP6 N-terminal domain-like"/>
    <property type="match status" value="2"/>
</dbReference>
<evidence type="ECO:0000256" key="1">
    <source>
        <dbReference type="ARBA" id="ARBA00022801"/>
    </source>
</evidence>
<sequence length="644" mass="67808">MTSAPATSAPEIINALLDLTAWAVFDVDPEGRILAGNDESGSMQLVEIAPDGTRTALTALPSRCSGRYVPGTRRVVVQHDNGGDEKTQLSLLDLASDASGTTTPARPAALPATLADLVPLVRDPEHKHDLADVSADSVVFLTNRRDGVAFDVVVHDLATGTETTLYDGGGYLVDAVASHDRRSVAITLLSSKPRSTQILLAAGGEADDTAARAVAVTSYDEHAHHSQAAWTADDGALVMASDHDREFAAVLRARADRADRTGDIHPTDDTSAADGTDRTIWETLVEADDHDLEVVLSPDGTTMVVGHHQDGVTTLAVHEPDGAHRCDVTLPGAGVPTVVWAPDSSRFAVHLTTSGDPGSVHLVDATTGTATTVVDGTAQIPAGLPVSLPTVHRVPTPDGEQVPCFVHRPAPGSDAALAGASVVVVHGGPESEATRLFSPVVQALAAAGLTVLVPNVRGSAGYGKRWVSLDDVDKRLDSVADLAALRAWLLELGLDPARSALWGGSYGGYMVLAGTTMQPDLWAAGVDIVGMSSLVTFLENTSEYRRAAREREYGSLEHDRDLLVAASPITYLDQLRAPLFVIHGANDPRVPLSEAEQIAAALAERGIRHELRVYADEGHGLAKRANRKDAYPAAIEFLAEILGR</sequence>
<dbReference type="InterPro" id="IPR002470">
    <property type="entry name" value="Peptidase_S9A"/>
</dbReference>
<dbReference type="RefSeq" id="WP_377196704.1">
    <property type="nucleotide sequence ID" value="NZ_JBHUHF010000001.1"/>
</dbReference>
<dbReference type="Proteomes" id="UP001597338">
    <property type="component" value="Unassembled WGS sequence"/>
</dbReference>
<organism evidence="3 4">
    <name type="scientific">Promicromonospora aerolata</name>
    <dbReference type="NCBI Taxonomy" id="195749"/>
    <lineage>
        <taxon>Bacteria</taxon>
        <taxon>Bacillati</taxon>
        <taxon>Actinomycetota</taxon>
        <taxon>Actinomycetes</taxon>
        <taxon>Micrococcales</taxon>
        <taxon>Promicromonosporaceae</taxon>
        <taxon>Promicromonospora</taxon>
    </lineage>
</organism>
<comment type="caution">
    <text evidence="3">The sequence shown here is derived from an EMBL/GenBank/DDBJ whole genome shotgun (WGS) entry which is preliminary data.</text>
</comment>
<dbReference type="PANTHER" id="PTHR42776">
    <property type="entry name" value="SERINE PEPTIDASE S9 FAMILY MEMBER"/>
    <property type="match status" value="1"/>
</dbReference>
<proteinExistence type="predicted"/>
<dbReference type="Gene3D" id="2.130.10.120">
    <property type="entry name" value="Prolyl oligopeptidase, N-terminal domain"/>
    <property type="match status" value="1"/>
</dbReference>
<dbReference type="PRINTS" id="PR00862">
    <property type="entry name" value="PROLIGOPTASE"/>
</dbReference>
<gene>
    <name evidence="3" type="ORF">ACFSL2_04580</name>
</gene>
<dbReference type="SUPFAM" id="SSF53474">
    <property type="entry name" value="alpha/beta-Hydrolases"/>
    <property type="match status" value="1"/>
</dbReference>
<dbReference type="Gene3D" id="3.40.50.1820">
    <property type="entry name" value="alpha/beta hydrolase"/>
    <property type="match status" value="1"/>
</dbReference>
<keyword evidence="1 3" id="KW-0378">Hydrolase</keyword>
<dbReference type="InterPro" id="IPR001375">
    <property type="entry name" value="Peptidase_S9_cat"/>
</dbReference>
<dbReference type="InterPro" id="IPR029058">
    <property type="entry name" value="AB_hydrolase_fold"/>
</dbReference>
<feature type="domain" description="Peptidase S9 prolyl oligopeptidase catalytic" evidence="2">
    <location>
        <begin position="437"/>
        <end position="643"/>
    </location>
</feature>